<dbReference type="EMBL" id="BSVA01000001">
    <property type="protein sequence ID" value="GMA92805.1"/>
    <property type="molecule type" value="Genomic_DNA"/>
</dbReference>
<feature type="domain" description="N-acetyltransferase" evidence="1">
    <location>
        <begin position="22"/>
        <end position="108"/>
    </location>
</feature>
<proteinExistence type="predicted"/>
<evidence type="ECO:0000313" key="3">
    <source>
        <dbReference type="Proteomes" id="UP001157069"/>
    </source>
</evidence>
<dbReference type="InterPro" id="IPR016181">
    <property type="entry name" value="Acyl_CoA_acyltransferase"/>
</dbReference>
<keyword evidence="3" id="KW-1185">Reference proteome</keyword>
<dbReference type="InterPro" id="IPR031165">
    <property type="entry name" value="GNAT_YJDJ"/>
</dbReference>
<organism evidence="2 3">
    <name type="scientific">Homoserinibacter gongjuensis</name>
    <dbReference type="NCBI Taxonomy" id="1162968"/>
    <lineage>
        <taxon>Bacteria</taxon>
        <taxon>Bacillati</taxon>
        <taxon>Actinomycetota</taxon>
        <taxon>Actinomycetes</taxon>
        <taxon>Micrococcales</taxon>
        <taxon>Microbacteriaceae</taxon>
        <taxon>Homoserinibacter</taxon>
    </lineage>
</organism>
<dbReference type="PANTHER" id="PTHR31435">
    <property type="entry name" value="PROTEIN NATD1"/>
    <property type="match status" value="1"/>
</dbReference>
<dbReference type="PANTHER" id="PTHR31435:SF10">
    <property type="entry name" value="BSR4717 PROTEIN"/>
    <property type="match status" value="1"/>
</dbReference>
<comment type="caution">
    <text evidence="2">The sequence shown here is derived from an EMBL/GenBank/DDBJ whole genome shotgun (WGS) entry which is preliminary data.</text>
</comment>
<reference evidence="3" key="1">
    <citation type="journal article" date="2019" name="Int. J. Syst. Evol. Microbiol.">
        <title>The Global Catalogue of Microorganisms (GCM) 10K type strain sequencing project: providing services to taxonomists for standard genome sequencing and annotation.</title>
        <authorList>
            <consortium name="The Broad Institute Genomics Platform"/>
            <consortium name="The Broad Institute Genome Sequencing Center for Infectious Disease"/>
            <person name="Wu L."/>
            <person name="Ma J."/>
        </authorList>
    </citation>
    <scope>NUCLEOTIDE SEQUENCE [LARGE SCALE GENOMIC DNA]</scope>
    <source>
        <strain evidence="3">NBRC 108755</strain>
    </source>
</reference>
<evidence type="ECO:0000259" key="1">
    <source>
        <dbReference type="PROSITE" id="PS51729"/>
    </source>
</evidence>
<protein>
    <submittedName>
        <fullName evidence="2">N-acetyltransferase</fullName>
    </submittedName>
</protein>
<accession>A0ABQ6JWX3</accession>
<gene>
    <name evidence="2" type="ORF">GCM10025869_33340</name>
</gene>
<dbReference type="SUPFAM" id="SSF55729">
    <property type="entry name" value="Acyl-CoA N-acyltransferases (Nat)"/>
    <property type="match status" value="1"/>
</dbReference>
<sequence length="109" mass="12287">MLTLSAYEQECAYAGGMGIELAHEPDAYRYTLRRDGAIVSVLEYRDQGPSVVFHHTVTVPNQRGHGYAARLVEFAVDDVERSGRSITPTCWYVAEWFDEHPERAGVLAR</sequence>
<dbReference type="Proteomes" id="UP001157069">
    <property type="component" value="Unassembled WGS sequence"/>
</dbReference>
<dbReference type="Pfam" id="PF14542">
    <property type="entry name" value="Acetyltransf_CG"/>
    <property type="match status" value="1"/>
</dbReference>
<name>A0ABQ6JWX3_9MICO</name>
<dbReference type="PROSITE" id="PS51729">
    <property type="entry name" value="GNAT_YJDJ"/>
    <property type="match status" value="1"/>
</dbReference>
<dbReference type="Gene3D" id="3.40.630.30">
    <property type="match status" value="1"/>
</dbReference>
<evidence type="ECO:0000313" key="2">
    <source>
        <dbReference type="EMBL" id="GMA92805.1"/>
    </source>
</evidence>
<dbReference type="InterPro" id="IPR045057">
    <property type="entry name" value="Gcn5-rel_NAT"/>
</dbReference>